<dbReference type="PANTHER" id="PTHR22907:SF54">
    <property type="entry name" value="GH04558P"/>
    <property type="match status" value="1"/>
</dbReference>
<evidence type="ECO:0000313" key="5">
    <source>
        <dbReference type="Proteomes" id="UP000887565"/>
    </source>
</evidence>
<dbReference type="WBParaSite" id="nRc.2.0.1.t17968-RA">
    <property type="protein sequence ID" value="nRc.2.0.1.t17968-RA"/>
    <property type="gene ID" value="nRc.2.0.1.g17968"/>
</dbReference>
<evidence type="ECO:0000256" key="3">
    <source>
        <dbReference type="SAM" id="MobiDB-lite"/>
    </source>
</evidence>
<sequence>TNPRGVYYATNIVVSFHEVLVTKSDKSFRARCFFPELTQPLDQSLEVMTKAPQEFLTYSKSPACVYSMHNATFKVVEEGRSIGPALGSAQIGDLILHKWSCPDLKMDTITLLFFPPAYSWFFQPFSAFLSTTVWFPTEITKIIPSSTKEDLNNAYAESYVFKFAEKPTIFFNCRIQQCPVRNGGCTELSPPYCEGTKNNQYTKTNSQYLPLRKGNNVINSAANNVQSFSNIHSIAGNFASKEKNWPMKNDSLPVEILDENVKKILTNRLRDNYENSLASNQKRTSRSSYRNVLGSLIVLNDNNFPSSNISDTDDDDNKEDDQLMRDDNSIDGGKMFWINNNDSNSECTEDVRTVIQTFESTAG</sequence>
<dbReference type="Pfam" id="PF25057">
    <property type="entry name" value="CUT_N"/>
    <property type="match status" value="1"/>
</dbReference>
<evidence type="ECO:0000256" key="1">
    <source>
        <dbReference type="ARBA" id="ARBA00022460"/>
    </source>
</evidence>
<feature type="domain" description="ZP" evidence="4">
    <location>
        <begin position="1"/>
        <end position="192"/>
    </location>
</feature>
<organism evidence="5 6">
    <name type="scientific">Romanomermis culicivorax</name>
    <name type="common">Nematode worm</name>
    <dbReference type="NCBI Taxonomy" id="13658"/>
    <lineage>
        <taxon>Eukaryota</taxon>
        <taxon>Metazoa</taxon>
        <taxon>Ecdysozoa</taxon>
        <taxon>Nematoda</taxon>
        <taxon>Enoplea</taxon>
        <taxon>Dorylaimia</taxon>
        <taxon>Mermithida</taxon>
        <taxon>Mermithoidea</taxon>
        <taxon>Mermithidae</taxon>
        <taxon>Romanomermis</taxon>
    </lineage>
</organism>
<keyword evidence="1" id="KW-0193">Cuticle</keyword>
<reference evidence="6" key="1">
    <citation type="submission" date="2022-11" db="UniProtKB">
        <authorList>
            <consortium name="WormBaseParasite"/>
        </authorList>
    </citation>
    <scope>IDENTIFICATION</scope>
</reference>
<dbReference type="AlphaFoldDB" id="A0A915IV76"/>
<accession>A0A915IV76</accession>
<dbReference type="PANTHER" id="PTHR22907">
    <property type="entry name" value="GH04558P"/>
    <property type="match status" value="1"/>
</dbReference>
<protein>
    <submittedName>
        <fullName evidence="6">ZP domain-containing protein</fullName>
    </submittedName>
</protein>
<dbReference type="InterPro" id="IPR056953">
    <property type="entry name" value="CUT_N"/>
</dbReference>
<dbReference type="GO" id="GO:0042302">
    <property type="term" value="F:structural constituent of cuticle"/>
    <property type="evidence" value="ECO:0007669"/>
    <property type="project" value="UniProtKB-KW"/>
</dbReference>
<dbReference type="InterPro" id="IPR051962">
    <property type="entry name" value="Cuticlin"/>
</dbReference>
<evidence type="ECO:0000256" key="2">
    <source>
        <dbReference type="ARBA" id="ARBA00022729"/>
    </source>
</evidence>
<dbReference type="Proteomes" id="UP000887565">
    <property type="component" value="Unplaced"/>
</dbReference>
<proteinExistence type="predicted"/>
<feature type="region of interest" description="Disordered" evidence="3">
    <location>
        <begin position="304"/>
        <end position="329"/>
    </location>
</feature>
<keyword evidence="5" id="KW-1185">Reference proteome</keyword>
<evidence type="ECO:0000313" key="6">
    <source>
        <dbReference type="WBParaSite" id="nRc.2.0.1.t17968-RA"/>
    </source>
</evidence>
<dbReference type="InterPro" id="IPR001507">
    <property type="entry name" value="ZP_dom"/>
</dbReference>
<evidence type="ECO:0000259" key="4">
    <source>
        <dbReference type="PROSITE" id="PS51034"/>
    </source>
</evidence>
<name>A0A915IV76_ROMCU</name>
<dbReference type="PROSITE" id="PS51034">
    <property type="entry name" value="ZP_2"/>
    <property type="match status" value="1"/>
</dbReference>
<keyword evidence="2" id="KW-0732">Signal</keyword>